<organism evidence="2 3">
    <name type="scientific">Allacma fusca</name>
    <dbReference type="NCBI Taxonomy" id="39272"/>
    <lineage>
        <taxon>Eukaryota</taxon>
        <taxon>Metazoa</taxon>
        <taxon>Ecdysozoa</taxon>
        <taxon>Arthropoda</taxon>
        <taxon>Hexapoda</taxon>
        <taxon>Collembola</taxon>
        <taxon>Symphypleona</taxon>
        <taxon>Sminthuridae</taxon>
        <taxon>Allacma</taxon>
    </lineage>
</organism>
<dbReference type="AlphaFoldDB" id="A0A8J2P8I4"/>
<dbReference type="PROSITE" id="PS50893">
    <property type="entry name" value="ABC_TRANSPORTER_2"/>
    <property type="match status" value="1"/>
</dbReference>
<protein>
    <recommendedName>
        <fullName evidence="1">ABC transporter domain-containing protein</fullName>
    </recommendedName>
</protein>
<dbReference type="Pfam" id="PF23321">
    <property type="entry name" value="R1_ABCA1"/>
    <property type="match status" value="1"/>
</dbReference>
<dbReference type="SMART" id="SM00382">
    <property type="entry name" value="AAA"/>
    <property type="match status" value="1"/>
</dbReference>
<dbReference type="GO" id="GO:0005319">
    <property type="term" value="F:lipid transporter activity"/>
    <property type="evidence" value="ECO:0007669"/>
    <property type="project" value="TreeGrafter"/>
</dbReference>
<name>A0A8J2P8I4_9HEXA</name>
<reference evidence="2" key="1">
    <citation type="submission" date="2021-06" db="EMBL/GenBank/DDBJ databases">
        <authorList>
            <person name="Hodson N. C."/>
            <person name="Mongue J. A."/>
            <person name="Jaron S. K."/>
        </authorList>
    </citation>
    <scope>NUCLEOTIDE SEQUENCE</scope>
</reference>
<dbReference type="PANTHER" id="PTHR19229">
    <property type="entry name" value="ATP-BINDING CASSETTE TRANSPORTER SUBFAMILY A ABCA"/>
    <property type="match status" value="1"/>
</dbReference>
<sequence>MFGSFPAVNNLTFGAPSGECFGLLGVNGAGKTTTFKILTGDTGPSHGNVFMGQYNIRKNSKYILSRIGYCPQFDAILGVLSGKEMLQLFSRLRGSLNPSEETTKWLSKVGLLENANVSCKNYSGGMKRRLSTAMALIGDPPLVMLDEPTSGVDPVARRQFWGVIRSNSDLGQAIILTSHSMDEIDALCSRLAIMVNGQFQCFGGVQHIKSKFEIEEKFQPCDLKDRHENLLQYQVYKTDLPWKNLFEILENLKSSYAKEIEEYSATETTLDEIFVSFARRQYPVLES</sequence>
<evidence type="ECO:0000259" key="1">
    <source>
        <dbReference type="PROSITE" id="PS50893"/>
    </source>
</evidence>
<dbReference type="GO" id="GO:0016887">
    <property type="term" value="F:ATP hydrolysis activity"/>
    <property type="evidence" value="ECO:0007669"/>
    <property type="project" value="InterPro"/>
</dbReference>
<accession>A0A8J2P8I4</accession>
<dbReference type="FunFam" id="3.40.50.300:FF:001598">
    <property type="entry name" value="ABC transporter ced-7"/>
    <property type="match status" value="1"/>
</dbReference>
<gene>
    <name evidence="2" type="ORF">AFUS01_LOCUS16670</name>
</gene>
<dbReference type="InterPro" id="IPR003439">
    <property type="entry name" value="ABC_transporter-like_ATP-bd"/>
</dbReference>
<evidence type="ECO:0000313" key="2">
    <source>
        <dbReference type="EMBL" id="CAG7727851.1"/>
    </source>
</evidence>
<comment type="caution">
    <text evidence="2">The sequence shown here is derived from an EMBL/GenBank/DDBJ whole genome shotgun (WGS) entry which is preliminary data.</text>
</comment>
<dbReference type="Pfam" id="PF00005">
    <property type="entry name" value="ABC_tran"/>
    <property type="match status" value="1"/>
</dbReference>
<dbReference type="PANTHER" id="PTHR19229:SF250">
    <property type="entry name" value="ABC TRANSPORTER DOMAIN-CONTAINING PROTEIN-RELATED"/>
    <property type="match status" value="1"/>
</dbReference>
<dbReference type="GO" id="GO:0016020">
    <property type="term" value="C:membrane"/>
    <property type="evidence" value="ECO:0007669"/>
    <property type="project" value="InterPro"/>
</dbReference>
<dbReference type="EMBL" id="CAJVCH010154255">
    <property type="protein sequence ID" value="CAG7727851.1"/>
    <property type="molecule type" value="Genomic_DNA"/>
</dbReference>
<dbReference type="Proteomes" id="UP000708208">
    <property type="component" value="Unassembled WGS sequence"/>
</dbReference>
<dbReference type="InterPro" id="IPR026082">
    <property type="entry name" value="ABCA"/>
</dbReference>
<feature type="non-terminal residue" evidence="2">
    <location>
        <position position="1"/>
    </location>
</feature>
<dbReference type="InterPro" id="IPR003593">
    <property type="entry name" value="AAA+_ATPase"/>
</dbReference>
<keyword evidence="3" id="KW-1185">Reference proteome</keyword>
<proteinExistence type="predicted"/>
<dbReference type="GO" id="GO:0140359">
    <property type="term" value="F:ABC-type transporter activity"/>
    <property type="evidence" value="ECO:0007669"/>
    <property type="project" value="InterPro"/>
</dbReference>
<dbReference type="InterPro" id="IPR056264">
    <property type="entry name" value="R2_ABCA1-4-like"/>
</dbReference>
<dbReference type="OrthoDB" id="8061355at2759"/>
<dbReference type="GO" id="GO:0005524">
    <property type="term" value="F:ATP binding"/>
    <property type="evidence" value="ECO:0007669"/>
    <property type="project" value="InterPro"/>
</dbReference>
<feature type="domain" description="ABC transporter" evidence="1">
    <location>
        <begin position="1"/>
        <end position="221"/>
    </location>
</feature>
<dbReference type="CDD" id="cd03263">
    <property type="entry name" value="ABC_subfamily_A"/>
    <property type="match status" value="1"/>
</dbReference>
<evidence type="ECO:0000313" key="3">
    <source>
        <dbReference type="Proteomes" id="UP000708208"/>
    </source>
</evidence>